<dbReference type="InterPro" id="IPR015856">
    <property type="entry name" value="ABC_transpr_CbiO/EcfA_su"/>
</dbReference>
<keyword evidence="4" id="KW-1003">Cell membrane</keyword>
<dbReference type="CDD" id="cd16914">
    <property type="entry name" value="EcfT"/>
    <property type="match status" value="1"/>
</dbReference>
<evidence type="ECO:0000256" key="2">
    <source>
        <dbReference type="ARBA" id="ARBA00005417"/>
    </source>
</evidence>
<dbReference type="Pfam" id="PF02361">
    <property type="entry name" value="CbiQ"/>
    <property type="match status" value="1"/>
</dbReference>
<dbReference type="InterPro" id="IPR003339">
    <property type="entry name" value="ABC/ECF_trnsptr_transmembrane"/>
</dbReference>
<dbReference type="EMBL" id="JAAAMU010000002">
    <property type="protein sequence ID" value="NBC68186.1"/>
    <property type="molecule type" value="Genomic_DNA"/>
</dbReference>
<evidence type="ECO:0000256" key="4">
    <source>
        <dbReference type="ARBA" id="ARBA00022475"/>
    </source>
</evidence>
<dbReference type="AlphaFoldDB" id="A0A7X4YKR3"/>
<dbReference type="CDD" id="cd03225">
    <property type="entry name" value="ABC_cobalt_CbiO_domain1"/>
    <property type="match status" value="2"/>
</dbReference>
<dbReference type="PANTHER" id="PTHR43553">
    <property type="entry name" value="HEAVY METAL TRANSPORTER"/>
    <property type="match status" value="1"/>
</dbReference>
<feature type="transmembrane region" description="Helical" evidence="12">
    <location>
        <begin position="798"/>
        <end position="819"/>
    </location>
</feature>
<proteinExistence type="inferred from homology"/>
<dbReference type="InterPro" id="IPR003439">
    <property type="entry name" value="ABC_transporter-like_ATP-bd"/>
</dbReference>
<dbReference type="Proteomes" id="UP000558113">
    <property type="component" value="Unassembled WGS sequence"/>
</dbReference>
<evidence type="ECO:0000259" key="13">
    <source>
        <dbReference type="PROSITE" id="PS50893"/>
    </source>
</evidence>
<organism evidence="14 15">
    <name type="scientific">Paenibacillus sacheonensis</name>
    <dbReference type="NCBI Taxonomy" id="742054"/>
    <lineage>
        <taxon>Bacteria</taxon>
        <taxon>Bacillati</taxon>
        <taxon>Bacillota</taxon>
        <taxon>Bacilli</taxon>
        <taxon>Bacillales</taxon>
        <taxon>Paenibacillaceae</taxon>
        <taxon>Paenibacillus</taxon>
    </lineage>
</organism>
<dbReference type="GO" id="GO:0016887">
    <property type="term" value="F:ATP hydrolysis activity"/>
    <property type="evidence" value="ECO:0007669"/>
    <property type="project" value="InterPro"/>
</dbReference>
<evidence type="ECO:0000256" key="1">
    <source>
        <dbReference type="ARBA" id="ARBA00004141"/>
    </source>
</evidence>
<evidence type="ECO:0000256" key="12">
    <source>
        <dbReference type="SAM" id="Phobius"/>
    </source>
</evidence>
<comment type="subcellular location">
    <subcellularLocation>
        <location evidence="1">Membrane</location>
        <topology evidence="1">Multi-pass membrane protein</topology>
    </subcellularLocation>
</comment>
<feature type="domain" description="ABC transporter" evidence="13">
    <location>
        <begin position="323"/>
        <end position="568"/>
    </location>
</feature>
<feature type="region of interest" description="Disordered" evidence="11">
    <location>
        <begin position="653"/>
        <end position="683"/>
    </location>
</feature>
<dbReference type="OrthoDB" id="2035889at2"/>
<comment type="similarity">
    <text evidence="2">Belongs to the ABC transporter superfamily.</text>
</comment>
<dbReference type="PANTHER" id="PTHR43553:SF24">
    <property type="entry name" value="ENERGY-COUPLING FACTOR TRANSPORTER ATP-BINDING PROTEIN ECFA1"/>
    <property type="match status" value="1"/>
</dbReference>
<keyword evidence="7 14" id="KW-0067">ATP-binding</keyword>
<protein>
    <submittedName>
        <fullName evidence="14">ATP-binding cassette domain-containing protein</fullName>
    </submittedName>
</protein>
<evidence type="ECO:0000256" key="8">
    <source>
        <dbReference type="ARBA" id="ARBA00022967"/>
    </source>
</evidence>
<reference evidence="14 15" key="1">
    <citation type="submission" date="2020-01" db="EMBL/GenBank/DDBJ databases">
        <title>Paenibacillus soybeanensis sp. nov. isolated from the nodules of soybean (Glycine max(L.) Merr).</title>
        <authorList>
            <person name="Wang H."/>
        </authorList>
    </citation>
    <scope>NUCLEOTIDE SEQUENCE [LARGE SCALE GENOMIC DNA]</scope>
    <source>
        <strain evidence="14 15">DSM 23054</strain>
    </source>
</reference>
<dbReference type="Pfam" id="PF00005">
    <property type="entry name" value="ABC_tran"/>
    <property type="match status" value="2"/>
</dbReference>
<feature type="compositionally biased region" description="Polar residues" evidence="11">
    <location>
        <begin position="293"/>
        <end position="306"/>
    </location>
</feature>
<gene>
    <name evidence="14" type="ORF">GT003_04140</name>
</gene>
<feature type="transmembrane region" description="Helical" evidence="12">
    <location>
        <begin position="759"/>
        <end position="778"/>
    </location>
</feature>
<dbReference type="InterPro" id="IPR027417">
    <property type="entry name" value="P-loop_NTPase"/>
</dbReference>
<dbReference type="InterPro" id="IPR050095">
    <property type="entry name" value="ECF_ABC_transporter_ATP-bd"/>
</dbReference>
<feature type="domain" description="ABC transporter" evidence="13">
    <location>
        <begin position="16"/>
        <end position="239"/>
    </location>
</feature>
<evidence type="ECO:0000313" key="15">
    <source>
        <dbReference type="Proteomes" id="UP000558113"/>
    </source>
</evidence>
<dbReference type="SMART" id="SM00382">
    <property type="entry name" value="AAA"/>
    <property type="match status" value="2"/>
</dbReference>
<feature type="region of interest" description="Disordered" evidence="11">
    <location>
        <begin position="293"/>
        <end position="314"/>
    </location>
</feature>
<dbReference type="RefSeq" id="WP_161694751.1">
    <property type="nucleotide sequence ID" value="NZ_JAAAMU010000002.1"/>
</dbReference>
<keyword evidence="6" id="KW-0547">Nucleotide-binding</keyword>
<keyword evidence="5 12" id="KW-0812">Transmembrane</keyword>
<evidence type="ECO:0000256" key="5">
    <source>
        <dbReference type="ARBA" id="ARBA00022692"/>
    </source>
</evidence>
<name>A0A7X4YKR3_9BACL</name>
<dbReference type="SUPFAM" id="SSF52540">
    <property type="entry name" value="P-loop containing nucleoside triphosphate hydrolases"/>
    <property type="match status" value="2"/>
</dbReference>
<keyword evidence="15" id="KW-1185">Reference proteome</keyword>
<dbReference type="GO" id="GO:0042626">
    <property type="term" value="F:ATPase-coupled transmembrane transporter activity"/>
    <property type="evidence" value="ECO:0007669"/>
    <property type="project" value="TreeGrafter"/>
</dbReference>
<dbReference type="GO" id="GO:0005524">
    <property type="term" value="F:ATP binding"/>
    <property type="evidence" value="ECO:0007669"/>
    <property type="project" value="UniProtKB-KW"/>
</dbReference>
<feature type="transmembrane region" description="Helical" evidence="12">
    <location>
        <begin position="716"/>
        <end position="747"/>
    </location>
</feature>
<dbReference type="Gene3D" id="3.40.50.300">
    <property type="entry name" value="P-loop containing nucleotide triphosphate hydrolases"/>
    <property type="match status" value="2"/>
</dbReference>
<evidence type="ECO:0000313" key="14">
    <source>
        <dbReference type="EMBL" id="NBC68186.1"/>
    </source>
</evidence>
<evidence type="ECO:0000256" key="6">
    <source>
        <dbReference type="ARBA" id="ARBA00022741"/>
    </source>
</evidence>
<keyword evidence="3" id="KW-0813">Transport</keyword>
<dbReference type="InterPro" id="IPR003593">
    <property type="entry name" value="AAA+_ATPase"/>
</dbReference>
<evidence type="ECO:0000256" key="9">
    <source>
        <dbReference type="ARBA" id="ARBA00022989"/>
    </source>
</evidence>
<keyword evidence="10 12" id="KW-0472">Membrane</keyword>
<comment type="caution">
    <text evidence="14">The sequence shown here is derived from an EMBL/GenBank/DDBJ whole genome shotgun (WGS) entry which is preliminary data.</text>
</comment>
<dbReference type="GO" id="GO:0043190">
    <property type="term" value="C:ATP-binding cassette (ABC) transporter complex"/>
    <property type="evidence" value="ECO:0007669"/>
    <property type="project" value="TreeGrafter"/>
</dbReference>
<sequence>MELVDNLHRTLVLQGVKIERRLETGEEMPRLGGVDFELKPGEWVNLVGVNGSGKSSLARLLAGLMIDGVEGTWDRGFAGTIPSPYVMQQPDAQLFAETPREEIRFALEWRGLAPEAIRGKSEEILRETGLQAIGDLTWDQLSGGQRQLTAVAAASAAKLPLIVFDEATSMLDEQSRESVRGIAAKLNREGTAVVWVTQRLQEIGDAERTVAMSSGRIFFDGNGGQFLYGMDYPQAITVEAPPCLACGLRLPYASRLALQLGREGRLQPPFPRAAEAWESILPVIAGEETARQSNNAAHESRAMQQTEQRRVGTKGSALTITGIRQTEAGASQLPDGRGTDGSTLQLHTGQITVLMGANGAGKTHLMERIAGLRNADGLAVYYGDEPLQVRRRMSIRNKFKPNSKAMLAYSYSCQSPEEQLFLRSVREELRYSLRPYTALTEQERTARIEEALRAVSWNSDWLERDPYEMSGGERRRTALACLFAPPAEWLLLDEPTAGLDADGHELLAAKLRQCAAGGQGILLISHESDWVCELADRFLLLRADGSVRSCDSMELVSHPHWLTEAGMDVPDWLRIAHRSIRLGVAPEQVWEPGILASALAGRPREPHSSELPAIPAAPTAHAAALAASTPTALDNVHADIANLTTTHQAAAGTEAGAASGGHSLEPESMWNPETLPRSSQLPSPAVAPAQARTPFAKRANAARPSPIAAFDARAVWLSYIVLSLFILQLTGWRGILLSLAFVAGAIYWGRIPLRRWRGAIKTITAFTIVISVFAGIDWQLSGDFWDGQAAMISLKSLIRPWIVMLLGFGLPIAVTPLRLRRSLEQLFVKFGRVPAWATKLLLTITLLLRFVPVLLAEWERFSRIAAARGKKASSTLRNAASRIRETALPFMLSLFRLGDQVTDALESRGVGSRNRRAVLVTEQWKTRDAFLLLACVAGGLLLHAIE</sequence>
<evidence type="ECO:0000256" key="11">
    <source>
        <dbReference type="SAM" id="MobiDB-lite"/>
    </source>
</evidence>
<evidence type="ECO:0000256" key="10">
    <source>
        <dbReference type="ARBA" id="ARBA00023136"/>
    </source>
</evidence>
<evidence type="ECO:0000256" key="3">
    <source>
        <dbReference type="ARBA" id="ARBA00022448"/>
    </source>
</evidence>
<evidence type="ECO:0000256" key="7">
    <source>
        <dbReference type="ARBA" id="ARBA00022840"/>
    </source>
</evidence>
<keyword evidence="8" id="KW-1278">Translocase</keyword>
<keyword evidence="9 12" id="KW-1133">Transmembrane helix</keyword>
<accession>A0A7X4YKR3</accession>
<dbReference type="PROSITE" id="PS50893">
    <property type="entry name" value="ABC_TRANSPORTER_2"/>
    <property type="match status" value="2"/>
</dbReference>